<evidence type="ECO:0000313" key="2">
    <source>
        <dbReference type="EMBL" id="PLN82269.1"/>
    </source>
</evidence>
<keyword evidence="3" id="KW-1185">Reference proteome</keyword>
<reference evidence="3" key="1">
    <citation type="submission" date="2017-12" db="EMBL/GenBank/DDBJ databases">
        <authorList>
            <consortium name="DOE Joint Genome Institute"/>
            <person name="Mondo S.J."/>
            <person name="Kjaerbolling I."/>
            <person name="Vesth T.C."/>
            <person name="Frisvad J.C."/>
            <person name="Nybo J.L."/>
            <person name="Theobald S."/>
            <person name="Kuo A."/>
            <person name="Bowyer P."/>
            <person name="Matsuda Y."/>
            <person name="Lyhne E.K."/>
            <person name="Kogle M.E."/>
            <person name="Clum A."/>
            <person name="Lipzen A."/>
            <person name="Salamov A."/>
            <person name="Ngan C.Y."/>
            <person name="Daum C."/>
            <person name="Chiniquy J."/>
            <person name="Barry K."/>
            <person name="LaButti K."/>
            <person name="Haridas S."/>
            <person name="Simmons B.A."/>
            <person name="Magnuson J.K."/>
            <person name="Mortensen U.H."/>
            <person name="Larsen T.O."/>
            <person name="Grigoriev I.V."/>
            <person name="Baker S.E."/>
            <person name="Andersen M.R."/>
            <person name="Nordberg H.P."/>
            <person name="Cantor M.N."/>
            <person name="Hua S.X."/>
        </authorList>
    </citation>
    <scope>NUCLEOTIDE SEQUENCE [LARGE SCALE GENOMIC DNA]</scope>
    <source>
        <strain evidence="3">IBT 19404</strain>
    </source>
</reference>
<dbReference type="AlphaFoldDB" id="A0A2J5HXU9"/>
<dbReference type="Proteomes" id="UP000235023">
    <property type="component" value="Unassembled WGS sequence"/>
</dbReference>
<feature type="transmembrane region" description="Helical" evidence="1">
    <location>
        <begin position="12"/>
        <end position="31"/>
    </location>
</feature>
<keyword evidence="1" id="KW-0812">Transmembrane</keyword>
<evidence type="ECO:0000313" key="3">
    <source>
        <dbReference type="Proteomes" id="UP000235023"/>
    </source>
</evidence>
<dbReference type="EMBL" id="KZ559528">
    <property type="protein sequence ID" value="PLN82269.1"/>
    <property type="molecule type" value="Genomic_DNA"/>
</dbReference>
<gene>
    <name evidence="2" type="ORF">BDW42DRAFT_81606</name>
</gene>
<keyword evidence="1" id="KW-1133">Transmembrane helix</keyword>
<proteinExistence type="predicted"/>
<keyword evidence="1" id="KW-0472">Membrane</keyword>
<organism evidence="2 3">
    <name type="scientific">Aspergillus taichungensis</name>
    <dbReference type="NCBI Taxonomy" id="482145"/>
    <lineage>
        <taxon>Eukaryota</taxon>
        <taxon>Fungi</taxon>
        <taxon>Dikarya</taxon>
        <taxon>Ascomycota</taxon>
        <taxon>Pezizomycotina</taxon>
        <taxon>Eurotiomycetes</taxon>
        <taxon>Eurotiomycetidae</taxon>
        <taxon>Eurotiales</taxon>
        <taxon>Aspergillaceae</taxon>
        <taxon>Aspergillus</taxon>
        <taxon>Aspergillus subgen. Circumdati</taxon>
    </lineage>
</organism>
<evidence type="ECO:0000256" key="1">
    <source>
        <dbReference type="SAM" id="Phobius"/>
    </source>
</evidence>
<accession>A0A2J5HXU9</accession>
<sequence>MFYNCERQVSLSIFIDFYFLFACFSRLITLLEGSISAKPCRFLRLSEPLLWITDSKADCISIDDRSIFLNLGLPRQPFTSYILDRRCPYH</sequence>
<protein>
    <submittedName>
        <fullName evidence="2">Uncharacterized protein</fullName>
    </submittedName>
</protein>
<name>A0A2J5HXU9_9EURO</name>